<feature type="transmembrane region" description="Helical" evidence="1">
    <location>
        <begin position="57"/>
        <end position="73"/>
    </location>
</feature>
<keyword evidence="3" id="KW-1185">Reference proteome</keyword>
<dbReference type="Gramene" id="novel_model_513_5bd9a17a.2.5bd9b134">
    <property type="protein sequence ID" value="cds.novel_model_513_5bd9a17a.2.5bd9b134"/>
    <property type="gene ID" value="novel_gene_299_5bd9a17a"/>
</dbReference>
<protein>
    <submittedName>
        <fullName evidence="2">Uncharacterized protein</fullName>
    </submittedName>
</protein>
<dbReference type="Proteomes" id="UP000596661">
    <property type="component" value="Chromosome 2"/>
</dbReference>
<keyword evidence="1" id="KW-0812">Transmembrane</keyword>
<keyword evidence="1" id="KW-0472">Membrane</keyword>
<dbReference type="AlphaFoldDB" id="A0A803R4W7"/>
<evidence type="ECO:0000313" key="3">
    <source>
        <dbReference type="Proteomes" id="UP000596661"/>
    </source>
</evidence>
<evidence type="ECO:0000313" key="2">
    <source>
        <dbReference type="EnsemblPlants" id="cds.novel_model_513_5bd9a17a.2.5bd9b134"/>
    </source>
</evidence>
<reference evidence="2" key="1">
    <citation type="submission" date="2018-11" db="EMBL/GenBank/DDBJ databases">
        <authorList>
            <person name="Grassa J C."/>
        </authorList>
    </citation>
    <scope>NUCLEOTIDE SEQUENCE [LARGE SCALE GENOMIC DNA]</scope>
</reference>
<sequence length="74" mass="8741">MLSIDRESFSFDFKSSKSDLVCHSSVYKYCDLGAYKSSSNYSTQVDRHTWIQKRGKISIMICICVYCWIYFTRI</sequence>
<name>A0A803R4W7_CANSA</name>
<evidence type="ECO:0000256" key="1">
    <source>
        <dbReference type="SAM" id="Phobius"/>
    </source>
</evidence>
<proteinExistence type="predicted"/>
<accession>A0A803R4W7</accession>
<dbReference type="EnsemblPlants" id="novel_model_513_5bd9a17a.2.5bd9b134">
    <property type="protein sequence ID" value="cds.novel_model_513_5bd9a17a.2.5bd9b134"/>
    <property type="gene ID" value="novel_gene_299_5bd9a17a"/>
</dbReference>
<reference evidence="2" key="2">
    <citation type="submission" date="2021-03" db="UniProtKB">
        <authorList>
            <consortium name="EnsemblPlants"/>
        </authorList>
    </citation>
    <scope>IDENTIFICATION</scope>
</reference>
<keyword evidence="1" id="KW-1133">Transmembrane helix</keyword>
<organism evidence="2 3">
    <name type="scientific">Cannabis sativa</name>
    <name type="common">Hemp</name>
    <name type="synonym">Marijuana</name>
    <dbReference type="NCBI Taxonomy" id="3483"/>
    <lineage>
        <taxon>Eukaryota</taxon>
        <taxon>Viridiplantae</taxon>
        <taxon>Streptophyta</taxon>
        <taxon>Embryophyta</taxon>
        <taxon>Tracheophyta</taxon>
        <taxon>Spermatophyta</taxon>
        <taxon>Magnoliopsida</taxon>
        <taxon>eudicotyledons</taxon>
        <taxon>Gunneridae</taxon>
        <taxon>Pentapetalae</taxon>
        <taxon>rosids</taxon>
        <taxon>fabids</taxon>
        <taxon>Rosales</taxon>
        <taxon>Cannabaceae</taxon>
        <taxon>Cannabis</taxon>
    </lineage>
</organism>
<dbReference type="EMBL" id="UZAU01000128">
    <property type="status" value="NOT_ANNOTATED_CDS"/>
    <property type="molecule type" value="Genomic_DNA"/>
</dbReference>